<evidence type="ECO:0000313" key="2">
    <source>
        <dbReference type="Proteomes" id="UP000253759"/>
    </source>
</evidence>
<dbReference type="PANTHER" id="PTHR30632">
    <property type="entry name" value="MOLYBDATE-BINDING PERIPLASMIC PROTEIN"/>
    <property type="match status" value="1"/>
</dbReference>
<dbReference type="PANTHER" id="PTHR30632:SF11">
    <property type="entry name" value="BLR4797 PROTEIN"/>
    <property type="match status" value="1"/>
</dbReference>
<sequence>MGGRNRMVRKLRLLTTLAVEVAFKRRVLPDWHADHDDIEVVWAPTNVLMEKIRGGERGDVVILIDKPMAELAAGGIVAADSIMPIAQAKFGLGVKAGADKPDISTPDAFVEALRSAGRIAYSLTGASGQYFLTLLDRLGIADEILARAVSIPAGFTGEKLLDGEADMAVQQVSELMSVQGVDVVGPFPDPLQQPTDFSAAMFAEAENPALAREFLLHLTSRKAHEAYEAGGLASRITS</sequence>
<comment type="caution">
    <text evidence="1">The sequence shown here is derived from an EMBL/GenBank/DDBJ whole genome shotgun (WGS) entry which is preliminary data.</text>
</comment>
<dbReference type="GO" id="GO:0030973">
    <property type="term" value="F:molybdate ion binding"/>
    <property type="evidence" value="ECO:0007669"/>
    <property type="project" value="TreeGrafter"/>
</dbReference>
<name>A0A369W1B8_9HYPH</name>
<dbReference type="GO" id="GO:0015689">
    <property type="term" value="P:molybdate ion transport"/>
    <property type="evidence" value="ECO:0007669"/>
    <property type="project" value="TreeGrafter"/>
</dbReference>
<accession>A0A369W1B8</accession>
<dbReference type="Proteomes" id="UP000253759">
    <property type="component" value="Unassembled WGS sequence"/>
</dbReference>
<dbReference type="Pfam" id="PF13531">
    <property type="entry name" value="SBP_bac_11"/>
    <property type="match status" value="1"/>
</dbReference>
<evidence type="ECO:0000313" key="1">
    <source>
        <dbReference type="EMBL" id="RDE08474.1"/>
    </source>
</evidence>
<dbReference type="EMBL" id="QQNH01000016">
    <property type="protein sequence ID" value="RDE08474.1"/>
    <property type="molecule type" value="Genomic_DNA"/>
</dbReference>
<organism evidence="1 2">
    <name type="scientific">Pelagibacterium lacus</name>
    <dbReference type="NCBI Taxonomy" id="2282655"/>
    <lineage>
        <taxon>Bacteria</taxon>
        <taxon>Pseudomonadati</taxon>
        <taxon>Pseudomonadota</taxon>
        <taxon>Alphaproteobacteria</taxon>
        <taxon>Hyphomicrobiales</taxon>
        <taxon>Devosiaceae</taxon>
        <taxon>Pelagibacterium</taxon>
    </lineage>
</organism>
<dbReference type="SUPFAM" id="SSF53850">
    <property type="entry name" value="Periplasmic binding protein-like II"/>
    <property type="match status" value="1"/>
</dbReference>
<proteinExistence type="predicted"/>
<gene>
    <name evidence="1" type="ORF">DVH29_11430</name>
</gene>
<dbReference type="AlphaFoldDB" id="A0A369W1B8"/>
<dbReference type="InterPro" id="IPR050682">
    <property type="entry name" value="ModA/WtpA"/>
</dbReference>
<keyword evidence="2" id="KW-1185">Reference proteome</keyword>
<dbReference type="Gene3D" id="3.40.190.10">
    <property type="entry name" value="Periplasmic binding protein-like II"/>
    <property type="match status" value="2"/>
</dbReference>
<protein>
    <submittedName>
        <fullName evidence="1">ABC transporter substrate-binding protein</fullName>
    </submittedName>
</protein>
<reference evidence="2" key="1">
    <citation type="submission" date="2018-07" db="EMBL/GenBank/DDBJ databases">
        <authorList>
            <person name="Liu B.-T."/>
            <person name="Du Z."/>
        </authorList>
    </citation>
    <scope>NUCLEOTIDE SEQUENCE [LARGE SCALE GENOMIC DNA]</scope>
    <source>
        <strain evidence="2">XYN52</strain>
    </source>
</reference>